<keyword evidence="3" id="KW-1185">Reference proteome</keyword>
<organism evidence="2 3">
    <name type="scientific">Actinoplanes subglobosus</name>
    <dbReference type="NCBI Taxonomy" id="1547892"/>
    <lineage>
        <taxon>Bacteria</taxon>
        <taxon>Bacillati</taxon>
        <taxon>Actinomycetota</taxon>
        <taxon>Actinomycetes</taxon>
        <taxon>Micromonosporales</taxon>
        <taxon>Micromonosporaceae</taxon>
        <taxon>Actinoplanes</taxon>
    </lineage>
</organism>
<reference evidence="3" key="1">
    <citation type="journal article" date="2019" name="Int. J. Syst. Evol. Microbiol.">
        <title>The Global Catalogue of Microorganisms (GCM) 10K type strain sequencing project: providing services to taxonomists for standard genome sequencing and annotation.</title>
        <authorList>
            <consortium name="The Broad Institute Genomics Platform"/>
            <consortium name="The Broad Institute Genome Sequencing Center for Infectious Disease"/>
            <person name="Wu L."/>
            <person name="Ma J."/>
        </authorList>
    </citation>
    <scope>NUCLEOTIDE SEQUENCE [LARGE SCALE GENOMIC DNA]</scope>
    <source>
        <strain evidence="3">TBRC 5832</strain>
    </source>
</reference>
<accession>A0ABV8J572</accession>
<evidence type="ECO:0000313" key="3">
    <source>
        <dbReference type="Proteomes" id="UP001595867"/>
    </source>
</evidence>
<comment type="caution">
    <text evidence="2">The sequence shown here is derived from an EMBL/GenBank/DDBJ whole genome shotgun (WGS) entry which is preliminary data.</text>
</comment>
<gene>
    <name evidence="2" type="ORF">ACFO0C_40820</name>
</gene>
<name>A0ABV8J572_9ACTN</name>
<dbReference type="Proteomes" id="UP001595867">
    <property type="component" value="Unassembled WGS sequence"/>
</dbReference>
<sequence length="59" mass="5784">MNPIGEPAESVDTEGARPAQESGDNGRGPDPRDPADPPGAGPAVVRRPAGGDRGAAPLG</sequence>
<dbReference type="EMBL" id="JBHSBL010000028">
    <property type="protein sequence ID" value="MFC4071315.1"/>
    <property type="molecule type" value="Genomic_DNA"/>
</dbReference>
<protein>
    <submittedName>
        <fullName evidence="2">Uncharacterized protein</fullName>
    </submittedName>
</protein>
<dbReference type="RefSeq" id="WP_378072190.1">
    <property type="nucleotide sequence ID" value="NZ_JBHSBL010000028.1"/>
</dbReference>
<evidence type="ECO:0000313" key="2">
    <source>
        <dbReference type="EMBL" id="MFC4071315.1"/>
    </source>
</evidence>
<evidence type="ECO:0000256" key="1">
    <source>
        <dbReference type="SAM" id="MobiDB-lite"/>
    </source>
</evidence>
<proteinExistence type="predicted"/>
<feature type="region of interest" description="Disordered" evidence="1">
    <location>
        <begin position="1"/>
        <end position="59"/>
    </location>
</feature>